<evidence type="ECO:0000313" key="2">
    <source>
        <dbReference type="EMBL" id="MBW63843.1"/>
    </source>
</evidence>
<organism evidence="2">
    <name type="scientific">Anopheles marajoara</name>
    <dbReference type="NCBI Taxonomy" id="58244"/>
    <lineage>
        <taxon>Eukaryota</taxon>
        <taxon>Metazoa</taxon>
        <taxon>Ecdysozoa</taxon>
        <taxon>Arthropoda</taxon>
        <taxon>Hexapoda</taxon>
        <taxon>Insecta</taxon>
        <taxon>Pterygota</taxon>
        <taxon>Neoptera</taxon>
        <taxon>Endopterygota</taxon>
        <taxon>Diptera</taxon>
        <taxon>Nematocera</taxon>
        <taxon>Culicoidea</taxon>
        <taxon>Culicidae</taxon>
        <taxon>Anophelinae</taxon>
        <taxon>Anopheles</taxon>
    </lineage>
</organism>
<evidence type="ECO:0000256" key="1">
    <source>
        <dbReference type="SAM" id="SignalP"/>
    </source>
</evidence>
<reference evidence="2" key="1">
    <citation type="submission" date="2018-01" db="EMBL/GenBank/DDBJ databases">
        <title>An insight into the sialome of Amazonian anophelines.</title>
        <authorList>
            <person name="Ribeiro J.M."/>
            <person name="Scarpassa V."/>
            <person name="Calvo E."/>
        </authorList>
    </citation>
    <scope>NUCLEOTIDE SEQUENCE</scope>
    <source>
        <tissue evidence="2">Salivary glands</tissue>
    </source>
</reference>
<name>A0A2M4CEW0_9DIPT</name>
<protein>
    <submittedName>
        <fullName evidence="2">Putative secreted protein</fullName>
    </submittedName>
</protein>
<proteinExistence type="predicted"/>
<dbReference type="EMBL" id="GGFJ01014702">
    <property type="protein sequence ID" value="MBW63843.1"/>
    <property type="molecule type" value="Transcribed_RNA"/>
</dbReference>
<dbReference type="AlphaFoldDB" id="A0A2M4CEW0"/>
<feature type="signal peptide" evidence="1">
    <location>
        <begin position="1"/>
        <end position="24"/>
    </location>
</feature>
<sequence>MRLVGWLVRFALFLLRNTSPPGCGGAICAALIMEKYVHVVCFHRAWYLPQAKDTKRDIFFCFFPMIWI</sequence>
<keyword evidence="1" id="KW-0732">Signal</keyword>
<feature type="chain" id="PRO_5014630316" evidence="1">
    <location>
        <begin position="25"/>
        <end position="68"/>
    </location>
</feature>
<accession>A0A2M4CEW0</accession>